<accession>A0A7K0DMG2</accession>
<comment type="caution">
    <text evidence="1">The sequence shown here is derived from an EMBL/GenBank/DDBJ whole genome shotgun (WGS) entry which is preliminary data.</text>
</comment>
<proteinExistence type="predicted"/>
<keyword evidence="2" id="KW-1185">Reference proteome</keyword>
<sequence length="134" mass="14244">MASITREITIDAPPDEVWAVISDFGGGPARMAPGFVAESHATGPDTRTVTFVSGTVVHERLITVDHAARRFVYAVYDGTVPLLHDNAVMQVLPAEGGGTRFVWSRDLLPDSLAGPFAASMETGSETFRQAMGPA</sequence>
<dbReference type="Pfam" id="PF10604">
    <property type="entry name" value="Polyketide_cyc2"/>
    <property type="match status" value="1"/>
</dbReference>
<dbReference type="SUPFAM" id="SSF55961">
    <property type="entry name" value="Bet v1-like"/>
    <property type="match status" value="1"/>
</dbReference>
<organism evidence="1 2">
    <name type="scientific">Nocardia aurantia</name>
    <dbReference type="NCBI Taxonomy" id="2585199"/>
    <lineage>
        <taxon>Bacteria</taxon>
        <taxon>Bacillati</taxon>
        <taxon>Actinomycetota</taxon>
        <taxon>Actinomycetes</taxon>
        <taxon>Mycobacteriales</taxon>
        <taxon>Nocardiaceae</taxon>
        <taxon>Nocardia</taxon>
    </lineage>
</organism>
<dbReference type="Proteomes" id="UP000431401">
    <property type="component" value="Unassembled WGS sequence"/>
</dbReference>
<dbReference type="CDD" id="cd07821">
    <property type="entry name" value="PYR_PYL_RCAR_like"/>
    <property type="match status" value="1"/>
</dbReference>
<gene>
    <name evidence="1" type="ORF">NRB56_20720</name>
</gene>
<name>A0A7K0DMG2_9NOCA</name>
<evidence type="ECO:0000313" key="2">
    <source>
        <dbReference type="Proteomes" id="UP000431401"/>
    </source>
</evidence>
<evidence type="ECO:0000313" key="1">
    <source>
        <dbReference type="EMBL" id="MQY26502.1"/>
    </source>
</evidence>
<dbReference type="RefSeq" id="WP_153340802.1">
    <property type="nucleotide sequence ID" value="NZ_WEGI01000004.1"/>
</dbReference>
<dbReference type="AlphaFoldDB" id="A0A7K0DMG2"/>
<evidence type="ECO:0008006" key="3">
    <source>
        <dbReference type="Google" id="ProtNLM"/>
    </source>
</evidence>
<dbReference type="InterPro" id="IPR019587">
    <property type="entry name" value="Polyketide_cyclase/dehydratase"/>
</dbReference>
<reference evidence="1 2" key="1">
    <citation type="submission" date="2019-10" db="EMBL/GenBank/DDBJ databases">
        <title>Nocardia macrotermitis sp. nov. and Nocardia aurantia sp. nov., isolated from the gut of fungus growing-termite Macrotermes natalensis.</title>
        <authorList>
            <person name="Benndorf R."/>
            <person name="Schwitalla J."/>
            <person name="Martin K."/>
            <person name="De Beer W."/>
            <person name="Kaster A.-K."/>
            <person name="Vollmers J."/>
            <person name="Poulsen M."/>
            <person name="Beemelmanns C."/>
        </authorList>
    </citation>
    <scope>NUCLEOTIDE SEQUENCE [LARGE SCALE GENOMIC DNA]</scope>
    <source>
        <strain evidence="1 2">RB56</strain>
    </source>
</reference>
<dbReference type="EMBL" id="WEGI01000004">
    <property type="protein sequence ID" value="MQY26502.1"/>
    <property type="molecule type" value="Genomic_DNA"/>
</dbReference>
<dbReference type="OrthoDB" id="6024794at2"/>
<protein>
    <recommendedName>
        <fullName evidence="3">SRPBCC family protein</fullName>
    </recommendedName>
</protein>
<dbReference type="Gene3D" id="3.30.530.20">
    <property type="match status" value="1"/>
</dbReference>
<dbReference type="InterPro" id="IPR023393">
    <property type="entry name" value="START-like_dom_sf"/>
</dbReference>